<organism evidence="1 2">
    <name type="scientific">Lupinus albus</name>
    <name type="common">White lupine</name>
    <name type="synonym">Lupinus termis</name>
    <dbReference type="NCBI Taxonomy" id="3870"/>
    <lineage>
        <taxon>Eukaryota</taxon>
        <taxon>Viridiplantae</taxon>
        <taxon>Streptophyta</taxon>
        <taxon>Embryophyta</taxon>
        <taxon>Tracheophyta</taxon>
        <taxon>Spermatophyta</taxon>
        <taxon>Magnoliopsida</taxon>
        <taxon>eudicotyledons</taxon>
        <taxon>Gunneridae</taxon>
        <taxon>Pentapetalae</taxon>
        <taxon>rosids</taxon>
        <taxon>fabids</taxon>
        <taxon>Fabales</taxon>
        <taxon>Fabaceae</taxon>
        <taxon>Papilionoideae</taxon>
        <taxon>50 kb inversion clade</taxon>
        <taxon>genistoids sensu lato</taxon>
        <taxon>core genistoids</taxon>
        <taxon>Genisteae</taxon>
        <taxon>Lupinus</taxon>
    </lineage>
</organism>
<protein>
    <submittedName>
        <fullName evidence="1">Uncharacterized protein</fullName>
    </submittedName>
</protein>
<gene>
    <name evidence="1" type="ORF">Lalb_Chr19g0125051</name>
</gene>
<reference evidence="2" key="1">
    <citation type="journal article" date="2020" name="Nat. Commun.">
        <title>Genome sequence of the cluster root forming white lupin.</title>
        <authorList>
            <person name="Hufnagel B."/>
            <person name="Marques A."/>
            <person name="Soriano A."/>
            <person name="Marques L."/>
            <person name="Divol F."/>
            <person name="Doumas P."/>
            <person name="Sallet E."/>
            <person name="Mancinotti D."/>
            <person name="Carrere S."/>
            <person name="Marande W."/>
            <person name="Arribat S."/>
            <person name="Keller J."/>
            <person name="Huneau C."/>
            <person name="Blein T."/>
            <person name="Aime D."/>
            <person name="Laguerre M."/>
            <person name="Taylor J."/>
            <person name="Schubert V."/>
            <person name="Nelson M."/>
            <person name="Geu-Flores F."/>
            <person name="Crespi M."/>
            <person name="Gallardo-Guerrero K."/>
            <person name="Delaux P.-M."/>
            <person name="Salse J."/>
            <person name="Berges H."/>
            <person name="Guyot R."/>
            <person name="Gouzy J."/>
            <person name="Peret B."/>
        </authorList>
    </citation>
    <scope>NUCLEOTIDE SEQUENCE [LARGE SCALE GENOMIC DNA]</scope>
    <source>
        <strain evidence="2">cv. Amiga</strain>
    </source>
</reference>
<evidence type="ECO:0000313" key="1">
    <source>
        <dbReference type="EMBL" id="KAE9592040.1"/>
    </source>
</evidence>
<evidence type="ECO:0000313" key="2">
    <source>
        <dbReference type="Proteomes" id="UP000447434"/>
    </source>
</evidence>
<keyword evidence="2" id="KW-1185">Reference proteome</keyword>
<comment type="caution">
    <text evidence="1">The sequence shown here is derived from an EMBL/GenBank/DDBJ whole genome shotgun (WGS) entry which is preliminary data.</text>
</comment>
<name>A0A6A4NS93_LUPAL</name>
<dbReference type="OrthoDB" id="775914at2759"/>
<accession>A0A6A4NS93</accession>
<proteinExistence type="predicted"/>
<sequence length="72" mass="8588">MELPHYSHDVHFIQAIKGGLVTKELNVTRERPTVSYKQIRDIYDDVKANDNRYMLINPIDILHFLFKINYII</sequence>
<dbReference type="Proteomes" id="UP000447434">
    <property type="component" value="Chromosome 19"/>
</dbReference>
<dbReference type="AlphaFoldDB" id="A0A6A4NS93"/>
<dbReference type="EMBL" id="WOCE01000019">
    <property type="protein sequence ID" value="KAE9592040.1"/>
    <property type="molecule type" value="Genomic_DNA"/>
</dbReference>